<dbReference type="Proteomes" id="UP000094828">
    <property type="component" value="Unassembled WGS sequence"/>
</dbReference>
<dbReference type="STRING" id="1841610.A6X21_20820"/>
<dbReference type="OrthoDB" id="9773828at2"/>
<evidence type="ECO:0000313" key="3">
    <source>
        <dbReference type="Proteomes" id="UP000094828"/>
    </source>
</evidence>
<evidence type="ECO:0000313" key="2">
    <source>
        <dbReference type="EMBL" id="ODA32776.1"/>
    </source>
</evidence>
<keyword evidence="3" id="KW-1185">Reference proteome</keyword>
<dbReference type="InterPro" id="IPR053135">
    <property type="entry name" value="AKR2_Oxidoreductase"/>
</dbReference>
<dbReference type="InterPro" id="IPR023210">
    <property type="entry name" value="NADP_OxRdtase_dom"/>
</dbReference>
<feature type="domain" description="NADP-dependent oxidoreductase" evidence="1">
    <location>
        <begin position="14"/>
        <end position="203"/>
    </location>
</feature>
<dbReference type="SUPFAM" id="SSF51430">
    <property type="entry name" value="NAD(P)-linked oxidoreductase"/>
    <property type="match status" value="1"/>
</dbReference>
<dbReference type="EMBL" id="LYDR01000063">
    <property type="protein sequence ID" value="ODA32776.1"/>
    <property type="molecule type" value="Genomic_DNA"/>
</dbReference>
<dbReference type="PANTHER" id="PTHR43312:SF1">
    <property type="entry name" value="NADP-DEPENDENT OXIDOREDUCTASE DOMAIN-CONTAINING PROTEIN"/>
    <property type="match status" value="1"/>
</dbReference>
<comment type="caution">
    <text evidence="2">The sequence shown here is derived from an EMBL/GenBank/DDBJ whole genome shotgun (WGS) entry which is preliminary data.</text>
</comment>
<dbReference type="AlphaFoldDB" id="A0A1C3EHR6"/>
<dbReference type="CDD" id="cd19095">
    <property type="entry name" value="AKR_PA4992-like"/>
    <property type="match status" value="1"/>
</dbReference>
<gene>
    <name evidence="2" type="ORF">A6X21_20820</name>
</gene>
<proteinExistence type="predicted"/>
<accession>A0A1C3EHR6</accession>
<name>A0A1C3EHR6_9PLAN</name>
<reference evidence="2 3" key="1">
    <citation type="submission" date="2016-05" db="EMBL/GenBank/DDBJ databases">
        <title>Genomic and physiological characterization of Planctopirus sp. isolated from fresh water lake.</title>
        <authorList>
            <person name="Subhash Y."/>
            <person name="Ramana C."/>
        </authorList>
    </citation>
    <scope>NUCLEOTIDE SEQUENCE [LARGE SCALE GENOMIC DNA]</scope>
    <source>
        <strain evidence="2 3">JC280</strain>
    </source>
</reference>
<protein>
    <submittedName>
        <fullName evidence="2">Aldo/keto reductase</fullName>
    </submittedName>
</protein>
<sequence>MLPDQPLSWPFISFGAFKLGRNEGAKYPQGYDLPDDAAAGRLLNELLDHGCQAIDTAPAYGLSEERIGRHLAHRRKEFLLSTKVGESFAAGVSTYDFSQKAVERSIEQSLRRLQTEALDLVLIHSPGNDEELLTQTPVVETLCRFRKRGDVLRIGLSGKTPAGAKLALGWADALMVEFHQQNVSHLDVMREAHEAGVIVLVKKGLASGQLDPQLAVEFVAREKSVSSLVLGTLKLENFISAQRWASHSRAT</sequence>
<evidence type="ECO:0000259" key="1">
    <source>
        <dbReference type="Pfam" id="PF00248"/>
    </source>
</evidence>
<dbReference type="RefSeq" id="WP_068847312.1">
    <property type="nucleotide sequence ID" value="NZ_LYDR01000063.1"/>
</dbReference>
<dbReference type="Pfam" id="PF00248">
    <property type="entry name" value="Aldo_ket_red"/>
    <property type="match status" value="1"/>
</dbReference>
<dbReference type="Gene3D" id="3.20.20.100">
    <property type="entry name" value="NADP-dependent oxidoreductase domain"/>
    <property type="match status" value="1"/>
</dbReference>
<dbReference type="PANTHER" id="PTHR43312">
    <property type="entry name" value="D-THREO-ALDOSE 1-DEHYDROGENASE"/>
    <property type="match status" value="1"/>
</dbReference>
<dbReference type="InterPro" id="IPR036812">
    <property type="entry name" value="NAD(P)_OxRdtase_dom_sf"/>
</dbReference>
<organism evidence="2 3">
    <name type="scientific">Planctopirus hydrillae</name>
    <dbReference type="NCBI Taxonomy" id="1841610"/>
    <lineage>
        <taxon>Bacteria</taxon>
        <taxon>Pseudomonadati</taxon>
        <taxon>Planctomycetota</taxon>
        <taxon>Planctomycetia</taxon>
        <taxon>Planctomycetales</taxon>
        <taxon>Planctomycetaceae</taxon>
        <taxon>Planctopirus</taxon>
    </lineage>
</organism>